<organism evidence="1 2">
    <name type="scientific">Datura stramonium</name>
    <name type="common">Jimsonweed</name>
    <name type="synonym">Common thornapple</name>
    <dbReference type="NCBI Taxonomy" id="4076"/>
    <lineage>
        <taxon>Eukaryota</taxon>
        <taxon>Viridiplantae</taxon>
        <taxon>Streptophyta</taxon>
        <taxon>Embryophyta</taxon>
        <taxon>Tracheophyta</taxon>
        <taxon>Spermatophyta</taxon>
        <taxon>Magnoliopsida</taxon>
        <taxon>eudicotyledons</taxon>
        <taxon>Gunneridae</taxon>
        <taxon>Pentapetalae</taxon>
        <taxon>asterids</taxon>
        <taxon>lamiids</taxon>
        <taxon>Solanales</taxon>
        <taxon>Solanaceae</taxon>
        <taxon>Solanoideae</taxon>
        <taxon>Datureae</taxon>
        <taxon>Datura</taxon>
    </lineage>
</organism>
<keyword evidence="2" id="KW-1185">Reference proteome</keyword>
<proteinExistence type="predicted"/>
<evidence type="ECO:0000313" key="2">
    <source>
        <dbReference type="Proteomes" id="UP000823775"/>
    </source>
</evidence>
<feature type="non-terminal residue" evidence="1">
    <location>
        <position position="1"/>
    </location>
</feature>
<reference evidence="1 2" key="1">
    <citation type="journal article" date="2021" name="BMC Genomics">
        <title>Datura genome reveals duplications of psychoactive alkaloid biosynthetic genes and high mutation rate following tissue culture.</title>
        <authorList>
            <person name="Rajewski A."/>
            <person name="Carter-House D."/>
            <person name="Stajich J."/>
            <person name="Litt A."/>
        </authorList>
    </citation>
    <scope>NUCLEOTIDE SEQUENCE [LARGE SCALE GENOMIC DNA]</scope>
    <source>
        <strain evidence="1">AR-01</strain>
    </source>
</reference>
<dbReference type="Proteomes" id="UP000823775">
    <property type="component" value="Unassembled WGS sequence"/>
</dbReference>
<gene>
    <name evidence="1" type="ORF">HAX54_044607</name>
</gene>
<accession>A0ABS8WEW5</accession>
<comment type="caution">
    <text evidence="1">The sequence shown here is derived from an EMBL/GenBank/DDBJ whole genome shotgun (WGS) entry which is preliminary data.</text>
</comment>
<name>A0ABS8WEW5_DATST</name>
<dbReference type="EMBL" id="JACEIK010006827">
    <property type="protein sequence ID" value="MCE3049328.1"/>
    <property type="molecule type" value="Genomic_DNA"/>
</dbReference>
<sequence>RVRCSGNVTAAAYDHCSRRGEPGLNVMAYVKKEFYVVVDELPPDVEQRWYVRHIEPNWHQTWKVEL</sequence>
<evidence type="ECO:0000313" key="1">
    <source>
        <dbReference type="EMBL" id="MCE3049328.1"/>
    </source>
</evidence>
<protein>
    <submittedName>
        <fullName evidence="1">Uncharacterized protein</fullName>
    </submittedName>
</protein>